<comment type="caution">
    <text evidence="1">The sequence shown here is derived from an EMBL/GenBank/DDBJ whole genome shotgun (WGS) entry which is preliminary data.</text>
</comment>
<evidence type="ECO:0000313" key="1">
    <source>
        <dbReference type="EMBL" id="MEP0947833.1"/>
    </source>
</evidence>
<evidence type="ECO:0000313" key="2">
    <source>
        <dbReference type="Proteomes" id="UP001482513"/>
    </source>
</evidence>
<dbReference type="Proteomes" id="UP001482513">
    <property type="component" value="Unassembled WGS sequence"/>
</dbReference>
<keyword evidence="2" id="KW-1185">Reference proteome</keyword>
<reference evidence="1 2" key="1">
    <citation type="submission" date="2022-04" db="EMBL/GenBank/DDBJ databases">
        <title>Positive selection, recombination, and allopatry shape intraspecific diversity of widespread and dominant cyanobacteria.</title>
        <authorList>
            <person name="Wei J."/>
            <person name="Shu W."/>
            <person name="Hu C."/>
        </authorList>
    </citation>
    <scope>NUCLEOTIDE SEQUENCE [LARGE SCALE GENOMIC DNA]</scope>
    <source>
        <strain evidence="1 2">DQ-A4</strain>
    </source>
</reference>
<accession>A0ABV0K4X6</accession>
<protein>
    <submittedName>
        <fullName evidence="1">Uncharacterized protein</fullName>
    </submittedName>
</protein>
<name>A0ABV0K4X6_9CYAN</name>
<dbReference type="EMBL" id="JAMPKX010000005">
    <property type="protein sequence ID" value="MEP0947833.1"/>
    <property type="molecule type" value="Genomic_DNA"/>
</dbReference>
<dbReference type="RefSeq" id="WP_190700353.1">
    <property type="nucleotide sequence ID" value="NZ_JAMPKX010000005.1"/>
</dbReference>
<organism evidence="1 2">
    <name type="scientific">Leptolyngbya subtilissima DQ-A4</name>
    <dbReference type="NCBI Taxonomy" id="2933933"/>
    <lineage>
        <taxon>Bacteria</taxon>
        <taxon>Bacillati</taxon>
        <taxon>Cyanobacteriota</taxon>
        <taxon>Cyanophyceae</taxon>
        <taxon>Leptolyngbyales</taxon>
        <taxon>Leptolyngbyaceae</taxon>
        <taxon>Leptolyngbya group</taxon>
        <taxon>Leptolyngbya</taxon>
    </lineage>
</organism>
<sequence>MGIRLPTSGFTNEPLGRDSDIGLDIEYYRQIKLSVAQRCQTLVAIAHQIGDRQGLNHII</sequence>
<proteinExistence type="predicted"/>
<gene>
    <name evidence="1" type="ORF">NC992_13195</name>
</gene>